<dbReference type="OrthoDB" id="5209762at2759"/>
<feature type="chain" id="PRO_5040868770" evidence="1">
    <location>
        <begin position="20"/>
        <end position="74"/>
    </location>
</feature>
<accession>A0A9W8YL61</accession>
<keyword evidence="1" id="KW-0732">Signal</keyword>
<dbReference type="AlphaFoldDB" id="A0A9W8YL61"/>
<evidence type="ECO:0000256" key="1">
    <source>
        <dbReference type="SAM" id="SignalP"/>
    </source>
</evidence>
<evidence type="ECO:0000313" key="3">
    <source>
        <dbReference type="Proteomes" id="UP001140453"/>
    </source>
</evidence>
<feature type="signal peptide" evidence="1">
    <location>
        <begin position="1"/>
        <end position="19"/>
    </location>
</feature>
<keyword evidence="3" id="KW-1185">Reference proteome</keyword>
<sequence>MRLGNLFITTCASLLLVTAAPLRSEIRTEIDSRAEDVDDDMAVSYNYTQSAKVATDIVTPGTSGNDDDDAVAYT</sequence>
<protein>
    <submittedName>
        <fullName evidence="2">Uncharacterized protein</fullName>
    </submittedName>
</protein>
<name>A0A9W8YL61_9PEZI</name>
<comment type="caution">
    <text evidence="2">The sequence shown here is derived from an EMBL/GenBank/DDBJ whole genome shotgun (WGS) entry which is preliminary data.</text>
</comment>
<dbReference type="EMBL" id="JAPEVB010000007">
    <property type="protein sequence ID" value="KAJ4385385.1"/>
    <property type="molecule type" value="Genomic_DNA"/>
</dbReference>
<reference evidence="2" key="1">
    <citation type="submission" date="2022-10" db="EMBL/GenBank/DDBJ databases">
        <title>Tapping the CABI collections for fungal endophytes: first genome assemblies for Collariella, Neodidymelliopsis, Ascochyta clinopodiicola, Didymella pomorum, Didymosphaeria variabile, Neocosmospora piperis and Neocucurbitaria cava.</title>
        <authorList>
            <person name="Hill R."/>
        </authorList>
    </citation>
    <scope>NUCLEOTIDE SEQUENCE</scope>
    <source>
        <strain evidence="2">IMI 355082</strain>
    </source>
</reference>
<evidence type="ECO:0000313" key="2">
    <source>
        <dbReference type="EMBL" id="KAJ4385385.1"/>
    </source>
</evidence>
<gene>
    <name evidence="2" type="ORF">N0V93_009812</name>
</gene>
<organism evidence="2 3">
    <name type="scientific">Gnomoniopsis smithogilvyi</name>
    <dbReference type="NCBI Taxonomy" id="1191159"/>
    <lineage>
        <taxon>Eukaryota</taxon>
        <taxon>Fungi</taxon>
        <taxon>Dikarya</taxon>
        <taxon>Ascomycota</taxon>
        <taxon>Pezizomycotina</taxon>
        <taxon>Sordariomycetes</taxon>
        <taxon>Sordariomycetidae</taxon>
        <taxon>Diaporthales</taxon>
        <taxon>Gnomoniaceae</taxon>
        <taxon>Gnomoniopsis</taxon>
    </lineage>
</organism>
<proteinExistence type="predicted"/>
<dbReference type="Proteomes" id="UP001140453">
    <property type="component" value="Unassembled WGS sequence"/>
</dbReference>